<gene>
    <name evidence="2" type="ORF">SAMN02745170_03055</name>
</gene>
<protein>
    <submittedName>
        <fullName evidence="2">SnoaL-like domain-containing protein</fullName>
    </submittedName>
</protein>
<feature type="domain" description="SnoaL-like" evidence="1">
    <location>
        <begin position="9"/>
        <end position="103"/>
    </location>
</feature>
<reference evidence="2 3" key="1">
    <citation type="submission" date="2016-11" db="EMBL/GenBank/DDBJ databases">
        <authorList>
            <person name="Varghese N."/>
            <person name="Submissions S."/>
        </authorList>
    </citation>
    <scope>NUCLEOTIDE SEQUENCE [LARGE SCALE GENOMIC DNA]</scope>
    <source>
        <strain evidence="2 3">DSM 15287</strain>
    </source>
</reference>
<evidence type="ECO:0000259" key="1">
    <source>
        <dbReference type="Pfam" id="PF12680"/>
    </source>
</evidence>
<accession>A0A1M6L850</accession>
<keyword evidence="3" id="KW-1185">Reference proteome</keyword>
<dbReference type="RefSeq" id="WP_149735716.1">
    <property type="nucleotide sequence ID" value="NZ_FQZD01000032.1"/>
</dbReference>
<name>A0A1M6L850_9FIRM</name>
<dbReference type="SUPFAM" id="SSF54427">
    <property type="entry name" value="NTF2-like"/>
    <property type="match status" value="1"/>
</dbReference>
<dbReference type="InterPro" id="IPR037401">
    <property type="entry name" value="SnoaL-like"/>
</dbReference>
<dbReference type="Gene3D" id="3.10.450.50">
    <property type="match status" value="1"/>
</dbReference>
<dbReference type="EMBL" id="FQZD01000032">
    <property type="protein sequence ID" value="SHJ67372.1"/>
    <property type="molecule type" value="Genomic_DNA"/>
</dbReference>
<sequence length="111" mass="12380">MSHVTEIIESFLKEKNNFDSAAFVACFADDAVVHDEGQELLGPAAIKRWIEASNAKYQDTIAAERIVEADNETILTALVTGIFEGSPVFLNFHFVIRKGKISRLRIEPTNK</sequence>
<evidence type="ECO:0000313" key="2">
    <source>
        <dbReference type="EMBL" id="SHJ67372.1"/>
    </source>
</evidence>
<proteinExistence type="predicted"/>
<dbReference type="InterPro" id="IPR032710">
    <property type="entry name" value="NTF2-like_dom_sf"/>
</dbReference>
<dbReference type="AlphaFoldDB" id="A0A1M6L850"/>
<dbReference type="OrthoDB" id="8684708at2"/>
<evidence type="ECO:0000313" key="3">
    <source>
        <dbReference type="Proteomes" id="UP000322917"/>
    </source>
</evidence>
<dbReference type="Pfam" id="PF12680">
    <property type="entry name" value="SnoaL_2"/>
    <property type="match status" value="1"/>
</dbReference>
<organism evidence="2 3">
    <name type="scientific">Propionispora hippei DSM 15287</name>
    <dbReference type="NCBI Taxonomy" id="1123003"/>
    <lineage>
        <taxon>Bacteria</taxon>
        <taxon>Bacillati</taxon>
        <taxon>Bacillota</taxon>
        <taxon>Negativicutes</taxon>
        <taxon>Selenomonadales</taxon>
        <taxon>Sporomusaceae</taxon>
        <taxon>Propionispora</taxon>
    </lineage>
</organism>
<dbReference type="Proteomes" id="UP000322917">
    <property type="component" value="Unassembled WGS sequence"/>
</dbReference>